<proteinExistence type="predicted"/>
<organism evidence="2 3">
    <name type="scientific">Meloidogyne hapla</name>
    <name type="common">Root-knot nematode worm</name>
    <dbReference type="NCBI Taxonomy" id="6305"/>
    <lineage>
        <taxon>Eukaryota</taxon>
        <taxon>Metazoa</taxon>
        <taxon>Ecdysozoa</taxon>
        <taxon>Nematoda</taxon>
        <taxon>Chromadorea</taxon>
        <taxon>Rhabditida</taxon>
        <taxon>Tylenchina</taxon>
        <taxon>Tylenchomorpha</taxon>
        <taxon>Tylenchoidea</taxon>
        <taxon>Meloidogynidae</taxon>
        <taxon>Meloidogyninae</taxon>
        <taxon>Meloidogyne</taxon>
    </lineage>
</organism>
<feature type="compositionally biased region" description="Basic and acidic residues" evidence="1">
    <location>
        <begin position="17"/>
        <end position="35"/>
    </location>
</feature>
<sequence>MLQPSGLAVIHREKVKRDRQNARIKCGPDKKKEVMDSDEDEDDALDEEAFKPPQPRKLMPAPTKRTPAAPSTKAKAVGKKTAEELMKVRQANASYALPPPSQLAGKSCQQQKIKQENQTEHPLPKGWEKRLSRSSGFLFKSKSQWDRPIKDAEELAKEPSKVRCFHILVKHEGSRNPAGGIWSRTLELKRFLTALLPFFINMVVVQMAQHQQQLLAAATSMLGQQQHLAMTVGGSNVQHQLGGLWWKDFGHGLV</sequence>
<dbReference type="WBParaSite" id="MhA1_Contig2.frz3.gene6">
    <property type="protein sequence ID" value="MhA1_Contig2.frz3.gene6"/>
    <property type="gene ID" value="MhA1_Contig2.frz3.gene6"/>
</dbReference>
<feature type="region of interest" description="Disordered" evidence="1">
    <location>
        <begin position="17"/>
        <end position="78"/>
    </location>
</feature>
<accession>A0A1I8BEJ8</accession>
<feature type="compositionally biased region" description="Acidic residues" evidence="1">
    <location>
        <begin position="36"/>
        <end position="47"/>
    </location>
</feature>
<evidence type="ECO:0000313" key="3">
    <source>
        <dbReference type="WBParaSite" id="MhA1_Contig2.frz3.gene6"/>
    </source>
</evidence>
<evidence type="ECO:0000256" key="1">
    <source>
        <dbReference type="SAM" id="MobiDB-lite"/>
    </source>
</evidence>
<name>A0A1I8BEJ8_MELHA</name>
<keyword evidence="2" id="KW-1185">Reference proteome</keyword>
<evidence type="ECO:0000313" key="2">
    <source>
        <dbReference type="Proteomes" id="UP000095281"/>
    </source>
</evidence>
<dbReference type="AlphaFoldDB" id="A0A1I8BEJ8"/>
<dbReference type="Proteomes" id="UP000095281">
    <property type="component" value="Unplaced"/>
</dbReference>
<reference evidence="3" key="1">
    <citation type="submission" date="2016-11" db="UniProtKB">
        <authorList>
            <consortium name="WormBaseParasite"/>
        </authorList>
    </citation>
    <scope>IDENTIFICATION</scope>
</reference>
<protein>
    <submittedName>
        <fullName evidence="3">Peptidylprolyl isomerase</fullName>
    </submittedName>
</protein>